<dbReference type="SFLD" id="SFLDG01082">
    <property type="entry name" value="B12-binding_domain_containing"/>
    <property type="match status" value="1"/>
</dbReference>
<protein>
    <submittedName>
        <fullName evidence="12">tRNA (N(6)-L-threonylcarbamoyladenosine(37)-C(2))-methylthiotransferase MtaB</fullName>
    </submittedName>
</protein>
<comment type="caution">
    <text evidence="12">The sequence shown here is derived from an EMBL/GenBank/DDBJ whole genome shotgun (WGS) entry which is preliminary data.</text>
</comment>
<proteinExistence type="predicted"/>
<accession>A0A2W1MZW1</accession>
<organism evidence="12 13">
    <name type="scientific">Putridiphycobacter roseus</name>
    <dbReference type="NCBI Taxonomy" id="2219161"/>
    <lineage>
        <taxon>Bacteria</taxon>
        <taxon>Pseudomonadati</taxon>
        <taxon>Bacteroidota</taxon>
        <taxon>Flavobacteriia</taxon>
        <taxon>Flavobacteriales</taxon>
        <taxon>Crocinitomicaceae</taxon>
        <taxon>Putridiphycobacter</taxon>
    </lineage>
</organism>
<keyword evidence="4 12" id="KW-0808">Transferase</keyword>
<keyword evidence="9" id="KW-0411">Iron-sulfur</keyword>
<evidence type="ECO:0000313" key="13">
    <source>
        <dbReference type="Proteomes" id="UP000249248"/>
    </source>
</evidence>
<dbReference type="Gene3D" id="3.40.50.12160">
    <property type="entry name" value="Methylthiotransferase, N-terminal domain"/>
    <property type="match status" value="1"/>
</dbReference>
<dbReference type="InterPro" id="IPR058240">
    <property type="entry name" value="rSAM_sf"/>
</dbReference>
<dbReference type="GO" id="GO:0046872">
    <property type="term" value="F:metal ion binding"/>
    <property type="evidence" value="ECO:0007669"/>
    <property type="project" value="UniProtKB-KW"/>
</dbReference>
<dbReference type="InterPro" id="IPR005839">
    <property type="entry name" value="Methylthiotransferase"/>
</dbReference>
<evidence type="ECO:0000259" key="10">
    <source>
        <dbReference type="PROSITE" id="PS51449"/>
    </source>
</evidence>
<dbReference type="Gene3D" id="3.80.30.20">
    <property type="entry name" value="tm_1862 like domain"/>
    <property type="match status" value="1"/>
</dbReference>
<evidence type="ECO:0000256" key="7">
    <source>
        <dbReference type="ARBA" id="ARBA00022723"/>
    </source>
</evidence>
<evidence type="ECO:0000313" key="12">
    <source>
        <dbReference type="EMBL" id="PZE17769.1"/>
    </source>
</evidence>
<dbReference type="SMART" id="SM00729">
    <property type="entry name" value="Elp3"/>
    <property type="match status" value="1"/>
</dbReference>
<dbReference type="Pfam" id="PF00919">
    <property type="entry name" value="UPF0004"/>
    <property type="match status" value="1"/>
</dbReference>
<dbReference type="Proteomes" id="UP000249248">
    <property type="component" value="Unassembled WGS sequence"/>
</dbReference>
<dbReference type="InterPro" id="IPR006638">
    <property type="entry name" value="Elp3/MiaA/NifB-like_rSAM"/>
</dbReference>
<gene>
    <name evidence="12" type="ORF">DNU06_03895</name>
</gene>
<dbReference type="InterPro" id="IPR007197">
    <property type="entry name" value="rSAM"/>
</dbReference>
<dbReference type="EMBL" id="QKSB01000002">
    <property type="protein sequence ID" value="PZE17769.1"/>
    <property type="molecule type" value="Genomic_DNA"/>
</dbReference>
<dbReference type="InterPro" id="IPR020612">
    <property type="entry name" value="Methylthiotransferase_CS"/>
</dbReference>
<dbReference type="AlphaFoldDB" id="A0A2W1MZW1"/>
<name>A0A2W1MZW1_9FLAO</name>
<evidence type="ECO:0000256" key="3">
    <source>
        <dbReference type="ARBA" id="ARBA00022490"/>
    </source>
</evidence>
<feature type="domain" description="Radical SAM core" evidence="11">
    <location>
        <begin position="140"/>
        <end position="371"/>
    </location>
</feature>
<dbReference type="PANTHER" id="PTHR11918:SF45">
    <property type="entry name" value="THREONYLCARBAMOYLADENOSINE TRNA METHYLTHIOTRANSFERASE"/>
    <property type="match status" value="1"/>
</dbReference>
<dbReference type="SFLD" id="SFLDS00029">
    <property type="entry name" value="Radical_SAM"/>
    <property type="match status" value="1"/>
</dbReference>
<dbReference type="InterPro" id="IPR038135">
    <property type="entry name" value="Methylthiotransferase_N_sf"/>
</dbReference>
<evidence type="ECO:0000256" key="8">
    <source>
        <dbReference type="ARBA" id="ARBA00023004"/>
    </source>
</evidence>
<dbReference type="NCBIfam" id="TIGR01579">
    <property type="entry name" value="MiaB-like-C"/>
    <property type="match status" value="1"/>
</dbReference>
<dbReference type="Pfam" id="PF04055">
    <property type="entry name" value="Radical_SAM"/>
    <property type="match status" value="1"/>
</dbReference>
<keyword evidence="6" id="KW-0819">tRNA processing</keyword>
<dbReference type="PROSITE" id="PS51449">
    <property type="entry name" value="MTTASE_N"/>
    <property type="match status" value="1"/>
</dbReference>
<comment type="cofactor">
    <cofactor evidence="1">
        <name>[4Fe-4S] cluster</name>
        <dbReference type="ChEBI" id="CHEBI:49883"/>
    </cofactor>
</comment>
<evidence type="ECO:0000256" key="4">
    <source>
        <dbReference type="ARBA" id="ARBA00022679"/>
    </source>
</evidence>
<keyword evidence="3" id="KW-0963">Cytoplasm</keyword>
<evidence type="ECO:0000256" key="9">
    <source>
        <dbReference type="ARBA" id="ARBA00023014"/>
    </source>
</evidence>
<dbReference type="FunFam" id="3.40.50.12160:FF:000004">
    <property type="entry name" value="Threonylcarbamoyladenosine tRNA methylthiotransferase MtaB"/>
    <property type="match status" value="1"/>
</dbReference>
<dbReference type="GO" id="GO:0051539">
    <property type="term" value="F:4 iron, 4 sulfur cluster binding"/>
    <property type="evidence" value="ECO:0007669"/>
    <property type="project" value="UniProtKB-KW"/>
</dbReference>
<keyword evidence="2" id="KW-0004">4Fe-4S</keyword>
<evidence type="ECO:0000256" key="6">
    <source>
        <dbReference type="ARBA" id="ARBA00022694"/>
    </source>
</evidence>
<dbReference type="GO" id="GO:0035598">
    <property type="term" value="F:tRNA (N(6)-L-threonylcarbamoyladenosine(37)-C(2))-methylthiotransferase activity"/>
    <property type="evidence" value="ECO:0007669"/>
    <property type="project" value="TreeGrafter"/>
</dbReference>
<evidence type="ECO:0000256" key="1">
    <source>
        <dbReference type="ARBA" id="ARBA00001966"/>
    </source>
</evidence>
<dbReference type="PROSITE" id="PS01278">
    <property type="entry name" value="MTTASE_RADICAL"/>
    <property type="match status" value="1"/>
</dbReference>
<dbReference type="SUPFAM" id="SSF102114">
    <property type="entry name" value="Radical SAM enzymes"/>
    <property type="match status" value="1"/>
</dbReference>
<keyword evidence="5" id="KW-0949">S-adenosyl-L-methionine</keyword>
<evidence type="ECO:0000259" key="11">
    <source>
        <dbReference type="PROSITE" id="PS51918"/>
    </source>
</evidence>
<reference evidence="12 13" key="1">
    <citation type="submission" date="2018-06" db="EMBL/GenBank/DDBJ databases">
        <title>The draft genome sequence of Crocinitomix sp. SM1701.</title>
        <authorList>
            <person name="Zhang X."/>
        </authorList>
    </citation>
    <scope>NUCLEOTIDE SEQUENCE [LARGE SCALE GENOMIC DNA]</scope>
    <source>
        <strain evidence="12 13">SM1701</strain>
    </source>
</reference>
<dbReference type="NCBIfam" id="TIGR00089">
    <property type="entry name" value="MiaB/RimO family radical SAM methylthiotransferase"/>
    <property type="match status" value="1"/>
</dbReference>
<keyword evidence="7" id="KW-0479">Metal-binding</keyword>
<evidence type="ECO:0000256" key="2">
    <source>
        <dbReference type="ARBA" id="ARBA00022485"/>
    </source>
</evidence>
<dbReference type="SFLD" id="SFLDG01061">
    <property type="entry name" value="methylthiotransferase"/>
    <property type="match status" value="1"/>
</dbReference>
<dbReference type="OrthoDB" id="9805215at2"/>
<dbReference type="PANTHER" id="PTHR11918">
    <property type="entry name" value="RADICAL SAM PROTEINS"/>
    <property type="match status" value="1"/>
</dbReference>
<feature type="domain" description="MTTase N-terminal" evidence="10">
    <location>
        <begin position="5"/>
        <end position="117"/>
    </location>
</feature>
<keyword evidence="13" id="KW-1185">Reference proteome</keyword>
<sequence length="439" mass="49612">MSQYKKVAFYTLGCKLNFSETSTIARNFENQGFAKVDFTDRPDIFIINTCSVTDNADKKCRQIVKKALKINPNAFVTMIGCYAQLKPGEIAEIDGVDLVLGANEKFNILDHIEKLEKNEVAKIENANIKETTDFIPSFSYGDRTRSFLKVQDGCDYFCTFCTIPLARGKSRNATVAETVLEANKIAATKIKEVVLTGVNIGDFGQGEGENFKDLVVALDDVEGIERFRISSIEPNLLSNEIIEFVSKSKRFLPHFHIPLQSGSDTLLKAMRRKYLTDLYVERVNTIKRLMPNTCIGVDVIVGFPGETEEEFLKTVDFIQSIDISYLHVFTYSERANTTARKMAEAVPLNIRRARSRQLQILSEKKKRAFYESQLGLEKSVLFEGEENEGTMYGFTENYVKVKIPFDASLVNEIRQVELTEIDRDGIVKANILTVAQIDK</sequence>
<dbReference type="PROSITE" id="PS51918">
    <property type="entry name" value="RADICAL_SAM"/>
    <property type="match status" value="1"/>
</dbReference>
<keyword evidence="8" id="KW-0408">Iron</keyword>
<dbReference type="InterPro" id="IPR013848">
    <property type="entry name" value="Methylthiotransferase_N"/>
</dbReference>
<dbReference type="InterPro" id="IPR023404">
    <property type="entry name" value="rSAM_horseshoe"/>
</dbReference>
<dbReference type="InterPro" id="IPR006467">
    <property type="entry name" value="MiaB-like_bact"/>
</dbReference>
<dbReference type="RefSeq" id="WP_111061920.1">
    <property type="nucleotide sequence ID" value="NZ_JBHUCU010000002.1"/>
</dbReference>
<evidence type="ECO:0000256" key="5">
    <source>
        <dbReference type="ARBA" id="ARBA00022691"/>
    </source>
</evidence>